<evidence type="ECO:0000313" key="4">
    <source>
        <dbReference type="EMBL" id="KHJ32625.1"/>
    </source>
</evidence>
<sequence length="424" mass="48657">MSSQMKTWPAPPLSTSSKRSTTKISKTYRQASTLFLTRRLPESLTTMLPILEYTPDSLDPPPIYSANKITRIKVWSLYLTILNAICELPPDEGKQNFGNFEFRALVSKVRDGTIWDEVIKNGYGGLEGNVDTEVVINLATLLLAHSRSQKINQLRLESYLSSRSEAKNNQAEKYQNHSRRQSIVDSSGGLEPARELNSLVKVLELYTLHVLLRNNEWDFAREVITVSSILDEDRREAFLEALSTLQAEQREIQQKDQEEQRLRDEKLRRDAEELLKLNRDIEQKREEETKLKRLMRYKVTEPDCATESTSKLCQNPSITSQNKQTTPKKSSLHPTTHSNKAAAPPKSAPISLYNRSQIILRNIYDLISTSAGNIKMQPLLMLKIMAFVCSLFYVFRKRDLRYKMMSSWVKFKQTAAMAGKVSYL</sequence>
<dbReference type="HOGENOM" id="CLU_046457_0_0_1"/>
<feature type="transmembrane region" description="Helical" evidence="3">
    <location>
        <begin position="376"/>
        <end position="395"/>
    </location>
</feature>
<evidence type="ECO:0000256" key="2">
    <source>
        <dbReference type="SAM" id="MobiDB-lite"/>
    </source>
</evidence>
<keyword evidence="1" id="KW-0175">Coiled coil</keyword>
<evidence type="ECO:0000256" key="3">
    <source>
        <dbReference type="SAM" id="Phobius"/>
    </source>
</evidence>
<proteinExistence type="predicted"/>
<keyword evidence="3" id="KW-0812">Transmembrane</keyword>
<evidence type="ECO:0000256" key="1">
    <source>
        <dbReference type="SAM" id="Coils"/>
    </source>
</evidence>
<feature type="region of interest" description="Disordered" evidence="2">
    <location>
        <begin position="167"/>
        <end position="190"/>
    </location>
</feature>
<dbReference type="STRING" id="52586.A0A0B1P5L6"/>
<keyword evidence="3" id="KW-0472">Membrane</keyword>
<accession>A0A0B1P5L6</accession>
<evidence type="ECO:0000313" key="5">
    <source>
        <dbReference type="Proteomes" id="UP000030854"/>
    </source>
</evidence>
<gene>
    <name evidence="4" type="ORF">EV44_g4813</name>
</gene>
<keyword evidence="3" id="KW-1133">Transmembrane helix</keyword>
<feature type="compositionally biased region" description="Low complexity" evidence="2">
    <location>
        <begin position="14"/>
        <end position="23"/>
    </location>
</feature>
<keyword evidence="5" id="KW-1185">Reference proteome</keyword>
<feature type="region of interest" description="Disordered" evidence="2">
    <location>
        <begin position="1"/>
        <end position="23"/>
    </location>
</feature>
<name>A0A0B1P5L6_UNCNE</name>
<feature type="region of interest" description="Disordered" evidence="2">
    <location>
        <begin position="306"/>
        <end position="348"/>
    </location>
</feature>
<feature type="compositionally biased region" description="Polar residues" evidence="2">
    <location>
        <begin position="306"/>
        <end position="339"/>
    </location>
</feature>
<organism evidence="4 5">
    <name type="scientific">Uncinula necator</name>
    <name type="common">Grape powdery mildew</name>
    <dbReference type="NCBI Taxonomy" id="52586"/>
    <lineage>
        <taxon>Eukaryota</taxon>
        <taxon>Fungi</taxon>
        <taxon>Dikarya</taxon>
        <taxon>Ascomycota</taxon>
        <taxon>Pezizomycotina</taxon>
        <taxon>Leotiomycetes</taxon>
        <taxon>Erysiphales</taxon>
        <taxon>Erysiphaceae</taxon>
        <taxon>Erysiphe</taxon>
    </lineage>
</organism>
<dbReference type="Proteomes" id="UP000030854">
    <property type="component" value="Unassembled WGS sequence"/>
</dbReference>
<feature type="coiled-coil region" evidence="1">
    <location>
        <begin position="235"/>
        <end position="294"/>
    </location>
</feature>
<dbReference type="OMA" id="RNDEWEY"/>
<comment type="caution">
    <text evidence="4">The sequence shown here is derived from an EMBL/GenBank/DDBJ whole genome shotgun (WGS) entry which is preliminary data.</text>
</comment>
<protein>
    <submittedName>
        <fullName evidence="4">Putative peroxin 26</fullName>
    </submittedName>
</protein>
<reference evidence="4 5" key="1">
    <citation type="journal article" date="2014" name="BMC Genomics">
        <title>Adaptive genomic structural variation in the grape powdery mildew pathogen, Erysiphe necator.</title>
        <authorList>
            <person name="Jones L."/>
            <person name="Riaz S."/>
            <person name="Morales-Cruz A."/>
            <person name="Amrine K.C."/>
            <person name="McGuire B."/>
            <person name="Gubler W.D."/>
            <person name="Walker M.A."/>
            <person name="Cantu D."/>
        </authorList>
    </citation>
    <scope>NUCLEOTIDE SEQUENCE [LARGE SCALE GENOMIC DNA]</scope>
    <source>
        <strain evidence="5">c</strain>
    </source>
</reference>
<dbReference type="AlphaFoldDB" id="A0A0B1P5L6"/>
<dbReference type="EMBL" id="JNVN01001937">
    <property type="protein sequence ID" value="KHJ32625.1"/>
    <property type="molecule type" value="Genomic_DNA"/>
</dbReference>